<feature type="region of interest" description="Disordered" evidence="1">
    <location>
        <begin position="164"/>
        <end position="188"/>
    </location>
</feature>
<evidence type="ECO:0000313" key="4">
    <source>
        <dbReference type="Proteomes" id="UP000664203"/>
    </source>
</evidence>
<feature type="compositionally biased region" description="Basic residues" evidence="1">
    <location>
        <begin position="1012"/>
        <end position="1021"/>
    </location>
</feature>
<dbReference type="Gene3D" id="1.20.900.10">
    <property type="entry name" value="Dbl homology (DH) domain"/>
    <property type="match status" value="1"/>
</dbReference>
<feature type="domain" description="DH" evidence="2">
    <location>
        <begin position="330"/>
        <end position="583"/>
    </location>
</feature>
<feature type="compositionally biased region" description="Basic and acidic residues" evidence="1">
    <location>
        <begin position="976"/>
        <end position="988"/>
    </location>
</feature>
<reference evidence="3" key="1">
    <citation type="submission" date="2021-03" db="EMBL/GenBank/DDBJ databases">
        <authorList>
            <person name="Tagirdzhanova G."/>
        </authorList>
    </citation>
    <scope>NUCLEOTIDE SEQUENCE</scope>
</reference>
<dbReference type="GO" id="GO:0005085">
    <property type="term" value="F:guanyl-nucleotide exchange factor activity"/>
    <property type="evidence" value="ECO:0007669"/>
    <property type="project" value="InterPro"/>
</dbReference>
<name>A0A8H3ENT8_9LECA</name>
<dbReference type="SUPFAM" id="SSF48065">
    <property type="entry name" value="DBL homology domain (DH-domain)"/>
    <property type="match status" value="1"/>
</dbReference>
<feature type="region of interest" description="Disordered" evidence="1">
    <location>
        <begin position="939"/>
        <end position="1022"/>
    </location>
</feature>
<organism evidence="3 4">
    <name type="scientific">Alectoria fallacina</name>
    <dbReference type="NCBI Taxonomy" id="1903189"/>
    <lineage>
        <taxon>Eukaryota</taxon>
        <taxon>Fungi</taxon>
        <taxon>Dikarya</taxon>
        <taxon>Ascomycota</taxon>
        <taxon>Pezizomycotina</taxon>
        <taxon>Lecanoromycetes</taxon>
        <taxon>OSLEUM clade</taxon>
        <taxon>Lecanoromycetidae</taxon>
        <taxon>Lecanorales</taxon>
        <taxon>Lecanorineae</taxon>
        <taxon>Parmeliaceae</taxon>
        <taxon>Alectoria</taxon>
    </lineage>
</organism>
<dbReference type="PROSITE" id="PS50010">
    <property type="entry name" value="DH_2"/>
    <property type="match status" value="1"/>
</dbReference>
<evidence type="ECO:0000313" key="3">
    <source>
        <dbReference type="EMBL" id="CAF9906246.1"/>
    </source>
</evidence>
<dbReference type="OrthoDB" id="8059989at2759"/>
<dbReference type="GO" id="GO:0005737">
    <property type="term" value="C:cytoplasm"/>
    <property type="evidence" value="ECO:0007669"/>
    <property type="project" value="TreeGrafter"/>
</dbReference>
<dbReference type="AlphaFoldDB" id="A0A8H3ENT8"/>
<dbReference type="InterPro" id="IPR035899">
    <property type="entry name" value="DBL_dom_sf"/>
</dbReference>
<dbReference type="InterPro" id="IPR000219">
    <property type="entry name" value="DH_dom"/>
</dbReference>
<dbReference type="Pfam" id="PF00621">
    <property type="entry name" value="RhoGEF"/>
    <property type="match status" value="1"/>
</dbReference>
<evidence type="ECO:0000256" key="1">
    <source>
        <dbReference type="SAM" id="MobiDB-lite"/>
    </source>
</evidence>
<comment type="caution">
    <text evidence="3">The sequence shown here is derived from an EMBL/GenBank/DDBJ whole genome shotgun (WGS) entry which is preliminary data.</text>
</comment>
<dbReference type="Proteomes" id="UP000664203">
    <property type="component" value="Unassembled WGS sequence"/>
</dbReference>
<evidence type="ECO:0000259" key="2">
    <source>
        <dbReference type="PROSITE" id="PS50010"/>
    </source>
</evidence>
<protein>
    <recommendedName>
        <fullName evidence="2">DH domain-containing protein</fullName>
    </recommendedName>
</protein>
<keyword evidence="4" id="KW-1185">Reference proteome</keyword>
<gene>
    <name evidence="3" type="ORF">ALECFALPRED_002172</name>
</gene>
<dbReference type="SMART" id="SM00325">
    <property type="entry name" value="RhoGEF"/>
    <property type="match status" value="1"/>
</dbReference>
<dbReference type="PANTHER" id="PTHR45818">
    <property type="entry name" value="PROTEIN VAV"/>
    <property type="match status" value="1"/>
</dbReference>
<dbReference type="PANTHER" id="PTHR45818:SF3">
    <property type="entry name" value="PROTEIN VAV"/>
    <property type="match status" value="1"/>
</dbReference>
<sequence length="1036" mass="115705">MSAFRLHTPTAISPSVQGNAWDSVASDQRSNTSGISVGTIQRPSNFQLSPGSAHSLGSTSSARLRAGNENLVAGRNALRSSLSFSPYQTNSSPMIRTSKQDLHRSSWGNDIPLLTHKQRVSSLLAEAGPMEDIDLNAGCGESLYSMHESARDADDKADRGLLFDTTKQEKLSTSRLPNNTSREETGPRSFNIATEHPLKSENPLKRLIHTLRPQGPKRRHSLTVRKERWTLDDFDEVEAIGMGLPQSKRLKRHQKASSCSSSGIRNAIKSATVRLQSKIDRPRSPIFSRSHILRSNKGSTITNTASRASIDNDQAAAIAEGKAAWDRAVKRRRILEELISSEESYVADLKVLLHVYCFMLNSAPRGPQATQPEISQNVADMLRLHEDILLEIKTLMPDSHMQSDTAAQQRQKRPRWYSIESAEAPYDETHIIKARPANNFSWFGSHRDRTLVTLPGEAADIARVFERMLRRFFLYEEYGAKYESMLRNMAMLPKIIPNWSTYERGIEALVNSLYPQSGVLEGSKKGLTHEDLLIKPIQRVCRYPLLFADLYKHTPLIDGQEESAEIEKVLFRLRETAKEINKATNDQQTQVKIQRSWHLQDLLVLPDTSPSPASLRIMGHFSLCGVLYAAYQSNSGDLRGEYMLCALFKSHMLLALPHKSSNFSIVAIINTSDIQIVDADNGRGLQCNTAPFSWKMMFELDQQLYEMIFCACTSREEQQWRNDLHERSRDSEDEMERGSLPSSELSVLSLDIKTLGFVFGQAGTLTRRQSIQRAATLNSRRNGHQVIIQNTNSLKEGGEPPSPEHECLNRSQSLLSTHRIPVLAPKRAERQRIETVMSDVWTRDRLSFPGMTGNRGSYLIQRSATSVMRKISKASLMTTSTKRTVSTYMSITENSSTPGPESVNENPDSANIEIQRRVSYASMSDAGLGPGHIKFHRITQTDGASSPPCGRLIPPSPSELEEVTTARMKPLSTESIVKEGKLAKSQERRKSHVGSPASTGGISQGSGEPGRGKGKFRKPKTLLKAFSREGFKNWLN</sequence>
<dbReference type="EMBL" id="CAJPDR010000016">
    <property type="protein sequence ID" value="CAF9906246.1"/>
    <property type="molecule type" value="Genomic_DNA"/>
</dbReference>
<proteinExistence type="predicted"/>
<feature type="region of interest" description="Disordered" evidence="1">
    <location>
        <begin position="23"/>
        <end position="60"/>
    </location>
</feature>
<accession>A0A8H3ENT8</accession>